<sequence length="449" mass="51964">MTSGDTIPCPCKKCNNVLFKQRNEVETDVMVNGVVTGYTRWLLHGEEIETIGSSDCDSDGESVHDILEAHFGAHNVERWETRDLGASDSEEPNEGATKFFKLLKDGNEQLPLNTGKRLRKLTLEEWNLARLFVLRNYNEVNPFLKEFEDEIIKTGVKNVKAKLDKDFAEWFENRIGEMHRRGIGQVGNQLLSLAHGPMQEVKCYAGYIVNGFRFQTKEHELQKKSQNSGVVVKGESANGACDFYGILTNIVELRYMGDHQVVLFKCDWWDVDTPNRGIKTDEYGFITLNFSRTLRYGKSDPFVLACHSEQVYYVRDIRRSNWHTVIRAEPRDFYNMPREEMNDKENEEDLVLANKPFQQMQSSSYYDNSNTMHEAIDEMNGMMWKINDLQGLTIDINEYLKYKRADKNYASNSNFERDEDDQFNRDDDDDDVGGNDDDDDNDISIELED</sequence>
<dbReference type="PANTHER" id="PTHR48258">
    <property type="entry name" value="DUF4218 DOMAIN-CONTAINING PROTEIN-RELATED"/>
    <property type="match status" value="1"/>
</dbReference>
<organism evidence="4">
    <name type="scientific">Ananas comosus var. bracteatus</name>
    <name type="common">red pineapple</name>
    <dbReference type="NCBI Taxonomy" id="296719"/>
    <lineage>
        <taxon>Eukaryota</taxon>
        <taxon>Viridiplantae</taxon>
        <taxon>Streptophyta</taxon>
        <taxon>Embryophyta</taxon>
        <taxon>Tracheophyta</taxon>
        <taxon>Spermatophyta</taxon>
        <taxon>Magnoliopsida</taxon>
        <taxon>Liliopsida</taxon>
        <taxon>Poales</taxon>
        <taxon>Bromeliaceae</taxon>
        <taxon>Bromelioideae</taxon>
        <taxon>Ananas</taxon>
    </lineage>
</organism>
<dbReference type="Pfam" id="PF13952">
    <property type="entry name" value="DUF4216"/>
    <property type="match status" value="1"/>
</dbReference>
<gene>
    <name evidence="4" type="ORF">CB5_LOCUS25655</name>
</gene>
<evidence type="ECO:0008006" key="5">
    <source>
        <dbReference type="Google" id="ProtNLM"/>
    </source>
</evidence>
<dbReference type="Pfam" id="PF13963">
    <property type="entry name" value="Transpos_assoc"/>
    <property type="match status" value="1"/>
</dbReference>
<accession>A0A6V7QH08</accession>
<name>A0A6V7QH08_ANACO</name>
<protein>
    <recommendedName>
        <fullName evidence="5">DUF4216 domain-containing protein</fullName>
    </recommendedName>
</protein>
<feature type="region of interest" description="Disordered" evidence="1">
    <location>
        <begin position="410"/>
        <end position="449"/>
    </location>
</feature>
<evidence type="ECO:0000313" key="4">
    <source>
        <dbReference type="EMBL" id="CAD1842444.1"/>
    </source>
</evidence>
<dbReference type="PANTHER" id="PTHR48258:SF3">
    <property type="entry name" value="FK506-BINDING PROTEIN 4-LIKE ISOFORM X1"/>
    <property type="match status" value="1"/>
</dbReference>
<evidence type="ECO:0000256" key="1">
    <source>
        <dbReference type="SAM" id="MobiDB-lite"/>
    </source>
</evidence>
<dbReference type="AlphaFoldDB" id="A0A6V7QH08"/>
<feature type="domain" description="Transposase-associated" evidence="3">
    <location>
        <begin position="3"/>
        <end position="46"/>
    </location>
</feature>
<evidence type="ECO:0000259" key="2">
    <source>
        <dbReference type="Pfam" id="PF13952"/>
    </source>
</evidence>
<dbReference type="EMBL" id="LR862136">
    <property type="protein sequence ID" value="CAD1842444.1"/>
    <property type="molecule type" value="Genomic_DNA"/>
</dbReference>
<reference evidence="4" key="1">
    <citation type="submission" date="2020-07" db="EMBL/GenBank/DDBJ databases">
        <authorList>
            <person name="Lin J."/>
        </authorList>
    </citation>
    <scope>NUCLEOTIDE SEQUENCE</scope>
</reference>
<dbReference type="InterPro" id="IPR029480">
    <property type="entry name" value="Transpos_assoc"/>
</dbReference>
<feature type="compositionally biased region" description="Acidic residues" evidence="1">
    <location>
        <begin position="417"/>
        <end position="449"/>
    </location>
</feature>
<proteinExistence type="predicted"/>
<evidence type="ECO:0000259" key="3">
    <source>
        <dbReference type="Pfam" id="PF13963"/>
    </source>
</evidence>
<dbReference type="InterPro" id="IPR025312">
    <property type="entry name" value="DUF4216"/>
</dbReference>
<feature type="domain" description="DUF4216" evidence="2">
    <location>
        <begin position="251"/>
        <end position="325"/>
    </location>
</feature>